<sequence length="240" mass="25691">MVPFRTTALIAIATAIAIGTALAEAPKTRLAQYDGGAKPEPPKVAPQPAPAPPPAAAAPAIPDPETISIVQAELARVGCSVSAPTGQWTPADSQAVELFNQYGSWRFDPSQPSPGLLAALRRHEYRVCPLSCQPGFEAQGNTCVAIEQPPAAQPRGRANRREPVRHAAPTRQERRAMERERRRAEQRSENRRAARAERPSRAERPARGAGRPAGTDARGCRFVPRATAGGFTGDTIEVCN</sequence>
<dbReference type="AlphaFoldDB" id="A0A0S3PTV8"/>
<feature type="signal peptide" evidence="2">
    <location>
        <begin position="1"/>
        <end position="23"/>
    </location>
</feature>
<evidence type="ECO:0000313" key="3">
    <source>
        <dbReference type="EMBL" id="BAT59264.1"/>
    </source>
</evidence>
<feature type="region of interest" description="Disordered" evidence="1">
    <location>
        <begin position="32"/>
        <end position="61"/>
    </location>
</feature>
<evidence type="ECO:0000256" key="2">
    <source>
        <dbReference type="SAM" id="SignalP"/>
    </source>
</evidence>
<reference evidence="3 4" key="1">
    <citation type="submission" date="2015-08" db="EMBL/GenBank/DDBJ databases">
        <title>Investigation of the bacterial diversity of lava forest soil.</title>
        <authorList>
            <person name="Lee J.S."/>
        </authorList>
    </citation>
    <scope>NUCLEOTIDE SEQUENCE [LARGE SCALE GENOMIC DNA]</scope>
    <source>
        <strain evidence="3 4">GJW-30</strain>
    </source>
</reference>
<evidence type="ECO:0008006" key="5">
    <source>
        <dbReference type="Google" id="ProtNLM"/>
    </source>
</evidence>
<evidence type="ECO:0000313" key="4">
    <source>
        <dbReference type="Proteomes" id="UP000236884"/>
    </source>
</evidence>
<feature type="compositionally biased region" description="Pro residues" evidence="1">
    <location>
        <begin position="42"/>
        <end position="56"/>
    </location>
</feature>
<dbReference type="Proteomes" id="UP000236884">
    <property type="component" value="Chromosome"/>
</dbReference>
<dbReference type="KEGG" id="vgo:GJW-30_1_01795"/>
<feature type="region of interest" description="Disordered" evidence="1">
    <location>
        <begin position="149"/>
        <end position="240"/>
    </location>
</feature>
<name>A0A0S3PTV8_9BRAD</name>
<proteinExistence type="predicted"/>
<feature type="compositionally biased region" description="Basic and acidic residues" evidence="1">
    <location>
        <begin position="159"/>
        <end position="206"/>
    </location>
</feature>
<dbReference type="RefSeq" id="WP_096354416.1">
    <property type="nucleotide sequence ID" value="NZ_AP014946.1"/>
</dbReference>
<organism evidence="3 4">
    <name type="scientific">Variibacter gotjawalensis</name>
    <dbReference type="NCBI Taxonomy" id="1333996"/>
    <lineage>
        <taxon>Bacteria</taxon>
        <taxon>Pseudomonadati</taxon>
        <taxon>Pseudomonadota</taxon>
        <taxon>Alphaproteobacteria</taxon>
        <taxon>Hyphomicrobiales</taxon>
        <taxon>Nitrobacteraceae</taxon>
        <taxon>Variibacter</taxon>
    </lineage>
</organism>
<evidence type="ECO:0000256" key="1">
    <source>
        <dbReference type="SAM" id="MobiDB-lite"/>
    </source>
</evidence>
<keyword evidence="4" id="KW-1185">Reference proteome</keyword>
<gene>
    <name evidence="3" type="ORF">GJW-30_1_01795</name>
</gene>
<protein>
    <recommendedName>
        <fullName evidence="5">PASTA domain-containing protein</fullName>
    </recommendedName>
</protein>
<accession>A0A0S3PTV8</accession>
<dbReference type="OrthoDB" id="9816009at2"/>
<keyword evidence="2" id="KW-0732">Signal</keyword>
<dbReference type="EMBL" id="AP014946">
    <property type="protein sequence ID" value="BAT59264.1"/>
    <property type="molecule type" value="Genomic_DNA"/>
</dbReference>
<feature type="chain" id="PRO_5006615788" description="PASTA domain-containing protein" evidence="2">
    <location>
        <begin position="24"/>
        <end position="240"/>
    </location>
</feature>